<dbReference type="Proteomes" id="UP001215280">
    <property type="component" value="Unassembled WGS sequence"/>
</dbReference>
<keyword evidence="1" id="KW-1133">Transmembrane helix</keyword>
<evidence type="ECO:0000256" key="1">
    <source>
        <dbReference type="SAM" id="Phobius"/>
    </source>
</evidence>
<dbReference type="Gene3D" id="3.40.50.720">
    <property type="entry name" value="NAD(P)-binding Rossmann-like Domain"/>
    <property type="match status" value="1"/>
</dbReference>
<evidence type="ECO:0000313" key="3">
    <source>
        <dbReference type="Proteomes" id="UP001215280"/>
    </source>
</evidence>
<sequence length="168" mass="18484">MRAIHRRHIAAVTVAKGTDATALTSAFESGKVNAVLSTTIIPVMVAAQDCKRLITLSTSTFEDPRDKFSLAAAILVFIFCVVQHNAYIVIIAYSKLVAEEGNKHGIDWTVRVVRVLNLNTKAKQKVIACDGKKTGIFLSQHAIAEFYVREIEDKEWPCKAHALAFTAI</sequence>
<protein>
    <submittedName>
        <fullName evidence="2">Uncharacterized protein</fullName>
    </submittedName>
</protein>
<gene>
    <name evidence="2" type="ORF">DFH07DRAFT_1064852</name>
</gene>
<organism evidence="2 3">
    <name type="scientific">Mycena maculata</name>
    <dbReference type="NCBI Taxonomy" id="230809"/>
    <lineage>
        <taxon>Eukaryota</taxon>
        <taxon>Fungi</taxon>
        <taxon>Dikarya</taxon>
        <taxon>Basidiomycota</taxon>
        <taxon>Agaricomycotina</taxon>
        <taxon>Agaricomycetes</taxon>
        <taxon>Agaricomycetidae</taxon>
        <taxon>Agaricales</taxon>
        <taxon>Marasmiineae</taxon>
        <taxon>Mycenaceae</taxon>
        <taxon>Mycena</taxon>
    </lineage>
</organism>
<proteinExistence type="predicted"/>
<comment type="caution">
    <text evidence="2">The sequence shown here is derived from an EMBL/GenBank/DDBJ whole genome shotgun (WGS) entry which is preliminary data.</text>
</comment>
<keyword evidence="1" id="KW-0812">Transmembrane</keyword>
<name>A0AAD7MYU3_9AGAR</name>
<dbReference type="AlphaFoldDB" id="A0AAD7MYU3"/>
<accession>A0AAD7MYU3</accession>
<keyword evidence="3" id="KW-1185">Reference proteome</keyword>
<evidence type="ECO:0000313" key="2">
    <source>
        <dbReference type="EMBL" id="KAJ7736760.1"/>
    </source>
</evidence>
<dbReference type="EMBL" id="JARJLG010000147">
    <property type="protein sequence ID" value="KAJ7736760.1"/>
    <property type="molecule type" value="Genomic_DNA"/>
</dbReference>
<reference evidence="2" key="1">
    <citation type="submission" date="2023-03" db="EMBL/GenBank/DDBJ databases">
        <title>Massive genome expansion in bonnet fungi (Mycena s.s.) driven by repeated elements and novel gene families across ecological guilds.</title>
        <authorList>
            <consortium name="Lawrence Berkeley National Laboratory"/>
            <person name="Harder C.B."/>
            <person name="Miyauchi S."/>
            <person name="Viragh M."/>
            <person name="Kuo A."/>
            <person name="Thoen E."/>
            <person name="Andreopoulos B."/>
            <person name="Lu D."/>
            <person name="Skrede I."/>
            <person name="Drula E."/>
            <person name="Henrissat B."/>
            <person name="Morin E."/>
            <person name="Kohler A."/>
            <person name="Barry K."/>
            <person name="LaButti K."/>
            <person name="Morin E."/>
            <person name="Salamov A."/>
            <person name="Lipzen A."/>
            <person name="Mereny Z."/>
            <person name="Hegedus B."/>
            <person name="Baldrian P."/>
            <person name="Stursova M."/>
            <person name="Weitz H."/>
            <person name="Taylor A."/>
            <person name="Grigoriev I.V."/>
            <person name="Nagy L.G."/>
            <person name="Martin F."/>
            <person name="Kauserud H."/>
        </authorList>
    </citation>
    <scope>NUCLEOTIDE SEQUENCE</scope>
    <source>
        <strain evidence="2">CBHHK188m</strain>
    </source>
</reference>
<feature type="transmembrane region" description="Helical" evidence="1">
    <location>
        <begin position="68"/>
        <end position="93"/>
    </location>
</feature>
<keyword evidence="1" id="KW-0472">Membrane</keyword>